<accession>F7QZW5</accession>
<sequence length="36" mass="4290">MYQNVQKGDVARKRILAFTADFKNQYFARKPVLRTD</sequence>
<organism evidence="1 2">
    <name type="scientific">Ligilactobacillus ruminis SPM0211</name>
    <dbReference type="NCBI Taxonomy" id="1040964"/>
    <lineage>
        <taxon>Bacteria</taxon>
        <taxon>Bacillati</taxon>
        <taxon>Bacillota</taxon>
        <taxon>Bacilli</taxon>
        <taxon>Lactobacillales</taxon>
        <taxon>Lactobacillaceae</taxon>
        <taxon>Ligilactobacillus</taxon>
    </lineage>
</organism>
<dbReference type="EMBL" id="AFOJ01000004">
    <property type="protein sequence ID" value="EGM52525.1"/>
    <property type="molecule type" value="Genomic_DNA"/>
</dbReference>
<protein>
    <submittedName>
        <fullName evidence="1">Uncharacterized protein</fullName>
    </submittedName>
</protein>
<evidence type="ECO:0000313" key="1">
    <source>
        <dbReference type="EMBL" id="EGM52525.1"/>
    </source>
</evidence>
<evidence type="ECO:0000313" key="2">
    <source>
        <dbReference type="Proteomes" id="UP000002971"/>
    </source>
</evidence>
<comment type="caution">
    <text evidence="1">The sequence shown here is derived from an EMBL/GenBank/DDBJ whole genome shotgun (WGS) entry which is preliminary data.</text>
</comment>
<reference evidence="1 2" key="1">
    <citation type="journal article" date="2011" name="J. Bacteriol.">
        <title>Genome Sequence of Lactobacillus ruminis SPM0211, Isolated from a Fecal Sample from a Healthy Korean.</title>
        <authorList>
            <person name="Lee S."/>
            <person name="Cho Y.J."/>
            <person name="Lee A.H."/>
            <person name="Chun J."/>
            <person name="Ha N.J."/>
            <person name="Ko G."/>
        </authorList>
    </citation>
    <scope>NUCLEOTIDE SEQUENCE [LARGE SCALE GENOMIC DNA]</scope>
    <source>
        <strain evidence="1 2">SPM0211</strain>
    </source>
</reference>
<gene>
    <name evidence="1" type="ORF">LRU_00969</name>
</gene>
<proteinExistence type="predicted"/>
<dbReference type="Proteomes" id="UP000002971">
    <property type="component" value="Unassembled WGS sequence"/>
</dbReference>
<dbReference type="AlphaFoldDB" id="F7QZW5"/>
<name>F7QZW5_9LACO</name>